<protein>
    <recommendedName>
        <fullName evidence="1">O-methyltransferase dimerisation domain-containing protein</fullName>
    </recommendedName>
</protein>
<organism evidence="2 3">
    <name type="scientific">Rhododendron simsii</name>
    <name type="common">Sims's rhododendron</name>
    <dbReference type="NCBI Taxonomy" id="118357"/>
    <lineage>
        <taxon>Eukaryota</taxon>
        <taxon>Viridiplantae</taxon>
        <taxon>Streptophyta</taxon>
        <taxon>Embryophyta</taxon>
        <taxon>Tracheophyta</taxon>
        <taxon>Spermatophyta</taxon>
        <taxon>Magnoliopsida</taxon>
        <taxon>eudicotyledons</taxon>
        <taxon>Gunneridae</taxon>
        <taxon>Pentapetalae</taxon>
        <taxon>asterids</taxon>
        <taxon>Ericales</taxon>
        <taxon>Ericaceae</taxon>
        <taxon>Ericoideae</taxon>
        <taxon>Rhodoreae</taxon>
        <taxon>Rhododendron</taxon>
    </lineage>
</organism>
<dbReference type="GO" id="GO:0046983">
    <property type="term" value="F:protein dimerization activity"/>
    <property type="evidence" value="ECO:0007669"/>
    <property type="project" value="InterPro"/>
</dbReference>
<feature type="domain" description="O-methyltransferase dimerisation" evidence="1">
    <location>
        <begin position="77"/>
        <end position="137"/>
    </location>
</feature>
<sequence length="217" mass="24087">MDGEIERYAGESGEWLDQFHDGSRKLQTTEPAYTCLSSTQPNSLIAQYNSLILDPPQLQASSQSTQVESIFRVGNFLGIPDAREARGGPATLSDLSSALGCFPSALHRIMRFLVFCNILKEGPAGYLQTPLSRLLMKNNDKSCLHTYGNFERNVMLTASVSSMLLILWRAASLQRSELYVPLGDVRNYRSDDQFGLRMKPQEGSLEGYGGLRAWRGA</sequence>
<evidence type="ECO:0000313" key="3">
    <source>
        <dbReference type="Proteomes" id="UP000626092"/>
    </source>
</evidence>
<evidence type="ECO:0000259" key="1">
    <source>
        <dbReference type="Pfam" id="PF08100"/>
    </source>
</evidence>
<dbReference type="Pfam" id="PF08100">
    <property type="entry name" value="Dimerisation"/>
    <property type="match status" value="1"/>
</dbReference>
<comment type="caution">
    <text evidence="2">The sequence shown here is derived from an EMBL/GenBank/DDBJ whole genome shotgun (WGS) entry which is preliminary data.</text>
</comment>
<dbReference type="OrthoDB" id="1931666at2759"/>
<dbReference type="Gene3D" id="1.10.10.10">
    <property type="entry name" value="Winged helix-like DNA-binding domain superfamily/Winged helix DNA-binding domain"/>
    <property type="match status" value="1"/>
</dbReference>
<dbReference type="EMBL" id="WJXA01000005">
    <property type="protein sequence ID" value="KAF7143447.1"/>
    <property type="molecule type" value="Genomic_DNA"/>
</dbReference>
<gene>
    <name evidence="2" type="ORF">RHSIM_Rhsim05G0050900</name>
</gene>
<reference evidence="2" key="1">
    <citation type="submission" date="2019-11" db="EMBL/GenBank/DDBJ databases">
        <authorList>
            <person name="Liu Y."/>
            <person name="Hou J."/>
            <person name="Li T.-Q."/>
            <person name="Guan C.-H."/>
            <person name="Wu X."/>
            <person name="Wu H.-Z."/>
            <person name="Ling F."/>
            <person name="Zhang R."/>
            <person name="Shi X.-G."/>
            <person name="Ren J.-P."/>
            <person name="Chen E.-F."/>
            <person name="Sun J.-M."/>
        </authorList>
    </citation>
    <scope>NUCLEOTIDE SEQUENCE</scope>
    <source>
        <strain evidence="2">Adult_tree_wgs_1</strain>
        <tissue evidence="2">Leaves</tissue>
    </source>
</reference>
<evidence type="ECO:0000313" key="2">
    <source>
        <dbReference type="EMBL" id="KAF7143447.1"/>
    </source>
</evidence>
<name>A0A834H123_RHOSS</name>
<proteinExistence type="predicted"/>
<dbReference type="InterPro" id="IPR012967">
    <property type="entry name" value="COMT_dimerisation"/>
</dbReference>
<dbReference type="AlphaFoldDB" id="A0A834H123"/>
<accession>A0A834H123</accession>
<dbReference type="InterPro" id="IPR036388">
    <property type="entry name" value="WH-like_DNA-bd_sf"/>
</dbReference>
<dbReference type="InterPro" id="IPR036390">
    <property type="entry name" value="WH_DNA-bd_sf"/>
</dbReference>
<keyword evidence="3" id="KW-1185">Reference proteome</keyword>
<dbReference type="SUPFAM" id="SSF46785">
    <property type="entry name" value="Winged helix' DNA-binding domain"/>
    <property type="match status" value="1"/>
</dbReference>
<dbReference type="Proteomes" id="UP000626092">
    <property type="component" value="Unassembled WGS sequence"/>
</dbReference>